<sequence>MKLRFLPLMVSAALVAPVASSALASNAGQVLEPARADVPASVAVWKDDKAKMDAFISELIGKMTLQEKIGQLDLQSGFRNNTGPFVNEDYENQIKRGQVGAVFNSYGADFARSLQQMAVEETRLGVPLMIAHDIIHGHKTIFPQSLGEVASWDPELVKLGAKIAAREATADGIMWTFAPMADLVRDPRWGRVSEAVGEDTYLTSVMSVARVQGFQGDDLSKHDTMLATAKHFVGYGLAQGGRDYHTTDVSEHELWTTQMPQFKAMVDAGVATFMTSFNDLNGTPATGSKFLLTDVLRDKWGFEGFVVTDYTAVNELVPHGYARDDKHAAEIAFNAGADMDMVGRTYINYLEELIEEGKVDESKIDHSVRLILEMKWRLGLFEDPYRYFDMARAEKEILSDDNKALARDAARRSMVLLKNDNNALPLNQDELRTIALIGPLADSKRDMIGNWAGAGPAHLDHVITLKQGLEERLEGKVKVNVAKGATYAFLREEGSPFAHDRFNYVARQTRDDAALQKQIDEAVKLAKQSDVIVLAIGEQEAFSGEAASRTDLQLPGNQIELMKALKPLGKPMVAVIQSGRPNDLRWESQNLDAILHAWYPGTSGGHAIADVLFGDYNPSGKLPMTFPYNVGQVPVFYNHKSTGRPHDEWTQKVRSQEYTTRYNDAPNSPLYAFGHGLSYSDFQYGEITLSSDTLTLDGELTVSVEITNTGKHAGEEVVQLYTRQMVGSITRPVQELKGFDKVHFDAGETKTVSFTLTADDLAFYRADMSWGSEPGDFQVMVGTASDNVQRLSFKLID</sequence>
<evidence type="ECO:0000256" key="7">
    <source>
        <dbReference type="RuleBase" id="RU361161"/>
    </source>
</evidence>
<evidence type="ECO:0000256" key="6">
    <source>
        <dbReference type="ARBA" id="ARBA00023295"/>
    </source>
</evidence>
<keyword evidence="4 8" id="KW-0732">Signal</keyword>
<dbReference type="Gene3D" id="3.20.20.300">
    <property type="entry name" value="Glycoside hydrolase, family 3, N-terminal domain"/>
    <property type="match status" value="1"/>
</dbReference>
<comment type="caution">
    <text evidence="10">The sequence shown here is derived from an EMBL/GenBank/DDBJ whole genome shotgun (WGS) entry which is preliminary data.</text>
</comment>
<comment type="similarity">
    <text evidence="2 7">Belongs to the glycosyl hydrolase 3 family.</text>
</comment>
<evidence type="ECO:0000313" key="11">
    <source>
        <dbReference type="Proteomes" id="UP001499988"/>
    </source>
</evidence>
<feature type="chain" id="PRO_5045122791" description="beta-glucosidase" evidence="8">
    <location>
        <begin position="25"/>
        <end position="797"/>
    </location>
</feature>
<dbReference type="InterPro" id="IPR001764">
    <property type="entry name" value="Glyco_hydro_3_N"/>
</dbReference>
<dbReference type="RefSeq" id="WP_345332363.1">
    <property type="nucleotide sequence ID" value="NZ_BAABJZ010000003.1"/>
</dbReference>
<dbReference type="PANTHER" id="PTHR30620:SF16">
    <property type="entry name" value="LYSOSOMAL BETA GLUCOSIDASE"/>
    <property type="match status" value="1"/>
</dbReference>
<dbReference type="InterPro" id="IPR019800">
    <property type="entry name" value="Glyco_hydro_3_AS"/>
</dbReference>
<evidence type="ECO:0000259" key="9">
    <source>
        <dbReference type="SMART" id="SM01217"/>
    </source>
</evidence>
<evidence type="ECO:0000256" key="3">
    <source>
        <dbReference type="ARBA" id="ARBA00012744"/>
    </source>
</evidence>
<evidence type="ECO:0000313" key="10">
    <source>
        <dbReference type="EMBL" id="GAA4872704.1"/>
    </source>
</evidence>
<organism evidence="10 11">
    <name type="scientific">Ferrimonas pelagia</name>
    <dbReference type="NCBI Taxonomy" id="1177826"/>
    <lineage>
        <taxon>Bacteria</taxon>
        <taxon>Pseudomonadati</taxon>
        <taxon>Pseudomonadota</taxon>
        <taxon>Gammaproteobacteria</taxon>
        <taxon>Alteromonadales</taxon>
        <taxon>Ferrimonadaceae</taxon>
        <taxon>Ferrimonas</taxon>
    </lineage>
</organism>
<name>A0ABP9EHJ6_9GAMM</name>
<dbReference type="NCBIfam" id="NF011678">
    <property type="entry name" value="PRK15098.1"/>
    <property type="match status" value="1"/>
</dbReference>
<dbReference type="Pfam" id="PF00933">
    <property type="entry name" value="Glyco_hydro_3"/>
    <property type="match status" value="1"/>
</dbReference>
<dbReference type="InterPro" id="IPR002772">
    <property type="entry name" value="Glyco_hydro_3_C"/>
</dbReference>
<keyword evidence="11" id="KW-1185">Reference proteome</keyword>
<evidence type="ECO:0000256" key="2">
    <source>
        <dbReference type="ARBA" id="ARBA00005336"/>
    </source>
</evidence>
<evidence type="ECO:0000256" key="5">
    <source>
        <dbReference type="ARBA" id="ARBA00022801"/>
    </source>
</evidence>
<dbReference type="EMBL" id="BAABJZ010000003">
    <property type="protein sequence ID" value="GAA4872704.1"/>
    <property type="molecule type" value="Genomic_DNA"/>
</dbReference>
<dbReference type="SUPFAM" id="SSF51445">
    <property type="entry name" value="(Trans)glycosidases"/>
    <property type="match status" value="1"/>
</dbReference>
<comment type="catalytic activity">
    <reaction evidence="1">
        <text>Hydrolysis of terminal, non-reducing beta-D-glucosyl residues with release of beta-D-glucose.</text>
        <dbReference type="EC" id="3.2.1.21"/>
    </reaction>
</comment>
<gene>
    <name evidence="10" type="primary">bglX_2</name>
    <name evidence="10" type="ORF">GCM10023333_01910</name>
</gene>
<evidence type="ECO:0000256" key="8">
    <source>
        <dbReference type="SAM" id="SignalP"/>
    </source>
</evidence>
<dbReference type="PANTHER" id="PTHR30620">
    <property type="entry name" value="PERIPLASMIC BETA-GLUCOSIDASE-RELATED"/>
    <property type="match status" value="1"/>
</dbReference>
<dbReference type="InterPro" id="IPR026891">
    <property type="entry name" value="Fn3-like"/>
</dbReference>
<keyword evidence="6 7" id="KW-0326">Glycosidase</keyword>
<dbReference type="InterPro" id="IPR036881">
    <property type="entry name" value="Glyco_hydro_3_C_sf"/>
</dbReference>
<evidence type="ECO:0000256" key="4">
    <source>
        <dbReference type="ARBA" id="ARBA00022729"/>
    </source>
</evidence>
<accession>A0ABP9EHJ6</accession>
<feature type="signal peptide" evidence="8">
    <location>
        <begin position="1"/>
        <end position="24"/>
    </location>
</feature>
<keyword evidence="5 7" id="KW-0378">Hydrolase</keyword>
<dbReference type="EC" id="3.2.1.21" evidence="3"/>
<dbReference type="Gene3D" id="3.40.50.1700">
    <property type="entry name" value="Glycoside hydrolase family 3 C-terminal domain"/>
    <property type="match status" value="1"/>
</dbReference>
<dbReference type="SMART" id="SM01217">
    <property type="entry name" value="Fn3_like"/>
    <property type="match status" value="1"/>
</dbReference>
<protein>
    <recommendedName>
        <fullName evidence="3">beta-glucosidase</fullName>
        <ecNumber evidence="3">3.2.1.21</ecNumber>
    </recommendedName>
</protein>
<dbReference type="InterPro" id="IPR051915">
    <property type="entry name" value="Cellulose_Degrad_GH3"/>
</dbReference>
<dbReference type="InterPro" id="IPR013783">
    <property type="entry name" value="Ig-like_fold"/>
</dbReference>
<dbReference type="Pfam" id="PF14310">
    <property type="entry name" value="Fn3-like"/>
    <property type="match status" value="1"/>
</dbReference>
<dbReference type="InterPro" id="IPR036962">
    <property type="entry name" value="Glyco_hydro_3_N_sf"/>
</dbReference>
<proteinExistence type="inferred from homology"/>
<dbReference type="PRINTS" id="PR00133">
    <property type="entry name" value="GLHYDRLASE3"/>
</dbReference>
<dbReference type="Proteomes" id="UP001499988">
    <property type="component" value="Unassembled WGS sequence"/>
</dbReference>
<dbReference type="SUPFAM" id="SSF52279">
    <property type="entry name" value="Beta-D-glucan exohydrolase, C-terminal domain"/>
    <property type="match status" value="1"/>
</dbReference>
<dbReference type="InterPro" id="IPR017853">
    <property type="entry name" value="GH"/>
</dbReference>
<reference evidence="11" key="1">
    <citation type="journal article" date="2019" name="Int. J. Syst. Evol. Microbiol.">
        <title>The Global Catalogue of Microorganisms (GCM) 10K type strain sequencing project: providing services to taxonomists for standard genome sequencing and annotation.</title>
        <authorList>
            <consortium name="The Broad Institute Genomics Platform"/>
            <consortium name="The Broad Institute Genome Sequencing Center for Infectious Disease"/>
            <person name="Wu L."/>
            <person name="Ma J."/>
        </authorList>
    </citation>
    <scope>NUCLEOTIDE SEQUENCE [LARGE SCALE GENOMIC DNA]</scope>
    <source>
        <strain evidence="11">JCM 18401</strain>
    </source>
</reference>
<dbReference type="Gene3D" id="2.60.40.10">
    <property type="entry name" value="Immunoglobulins"/>
    <property type="match status" value="1"/>
</dbReference>
<dbReference type="PROSITE" id="PS00775">
    <property type="entry name" value="GLYCOSYL_HYDROL_F3"/>
    <property type="match status" value="1"/>
</dbReference>
<feature type="domain" description="Fibronectin type III-like" evidence="9">
    <location>
        <begin position="716"/>
        <end position="785"/>
    </location>
</feature>
<evidence type="ECO:0000256" key="1">
    <source>
        <dbReference type="ARBA" id="ARBA00000448"/>
    </source>
</evidence>
<dbReference type="Pfam" id="PF01915">
    <property type="entry name" value="Glyco_hydro_3_C"/>
    <property type="match status" value="1"/>
</dbReference>